<accession>A0A8X8ID02</accession>
<name>A0A8X8ID02_9BACT</name>
<proteinExistence type="predicted"/>
<dbReference type="RefSeq" id="WP_092721513.1">
    <property type="nucleotide sequence ID" value="NZ_FNNO01000001.1"/>
</dbReference>
<keyword evidence="1" id="KW-0472">Membrane</keyword>
<evidence type="ECO:0000313" key="2">
    <source>
        <dbReference type="EMBL" id="SDW15525.1"/>
    </source>
</evidence>
<comment type="caution">
    <text evidence="2">The sequence shown here is derived from an EMBL/GenBank/DDBJ whole genome shotgun (WGS) entry which is preliminary data.</text>
</comment>
<dbReference type="Proteomes" id="UP000198711">
    <property type="component" value="Unassembled WGS sequence"/>
</dbReference>
<keyword evidence="3" id="KW-1185">Reference proteome</keyword>
<dbReference type="AlphaFoldDB" id="A0A8X8ID02"/>
<evidence type="ECO:0000256" key="1">
    <source>
        <dbReference type="SAM" id="Phobius"/>
    </source>
</evidence>
<feature type="transmembrane region" description="Helical" evidence="1">
    <location>
        <begin position="15"/>
        <end position="34"/>
    </location>
</feature>
<organism evidence="2 3">
    <name type="scientific">Hydrobacter penzbergensis</name>
    <dbReference type="NCBI Taxonomy" id="1235997"/>
    <lineage>
        <taxon>Bacteria</taxon>
        <taxon>Pseudomonadati</taxon>
        <taxon>Bacteroidota</taxon>
        <taxon>Chitinophagia</taxon>
        <taxon>Chitinophagales</taxon>
        <taxon>Chitinophagaceae</taxon>
        <taxon>Hydrobacter</taxon>
    </lineage>
</organism>
<keyword evidence="1" id="KW-1133">Transmembrane helix</keyword>
<dbReference type="EMBL" id="FNNO01000001">
    <property type="protein sequence ID" value="SDW15525.1"/>
    <property type="molecule type" value="Genomic_DNA"/>
</dbReference>
<protein>
    <submittedName>
        <fullName evidence="2">Uncharacterized protein</fullName>
    </submittedName>
</protein>
<keyword evidence="1" id="KW-0812">Transmembrane</keyword>
<evidence type="ECO:0000313" key="3">
    <source>
        <dbReference type="Proteomes" id="UP000198711"/>
    </source>
</evidence>
<gene>
    <name evidence="2" type="ORF">SAMN05444410_101367</name>
</gene>
<dbReference type="PROSITE" id="PS51257">
    <property type="entry name" value="PROKAR_LIPOPROTEIN"/>
    <property type="match status" value="1"/>
</dbReference>
<reference evidence="2 3" key="1">
    <citation type="submission" date="2016-10" db="EMBL/GenBank/DDBJ databases">
        <authorList>
            <person name="Varghese N."/>
            <person name="Submissions S."/>
        </authorList>
    </citation>
    <scope>NUCLEOTIDE SEQUENCE [LARGE SCALE GENOMIC DNA]</scope>
    <source>
        <strain evidence="2 3">DSM 25353</strain>
    </source>
</reference>
<sequence>MKAGTNTLYHNGRKVSSAMIFVLAVLLLVVSCPLKRFLQTNAGSSITFQKGTKAQTITNTNYKAASCCSIKKKVVLVEAAKLKQTKPASTLLTIYNQQSGFSIHHYLSSLDAHVYPSGSIKLSSLPLFLQHRRLLI</sequence>